<comment type="catalytic activity">
    <reaction evidence="11">
        <text>adenosine(37) in tRNA(Ala) + H2O + H(+) = inosine(37) in tRNA(Ala) + NH4(+)</text>
        <dbReference type="Rhea" id="RHEA:50968"/>
        <dbReference type="Rhea" id="RHEA-COMP:12855"/>
        <dbReference type="Rhea" id="RHEA-COMP:12856"/>
        <dbReference type="ChEBI" id="CHEBI:15377"/>
        <dbReference type="ChEBI" id="CHEBI:15378"/>
        <dbReference type="ChEBI" id="CHEBI:28938"/>
        <dbReference type="ChEBI" id="CHEBI:74411"/>
        <dbReference type="ChEBI" id="CHEBI:82852"/>
        <dbReference type="EC" id="3.5.4.34"/>
    </reaction>
</comment>
<keyword evidence="2" id="KW-0479">Metal-binding</keyword>
<dbReference type="AlphaFoldDB" id="A0A6J8EGM1"/>
<reference evidence="13 14" key="1">
    <citation type="submission" date="2020-06" db="EMBL/GenBank/DDBJ databases">
        <authorList>
            <person name="Li R."/>
            <person name="Bekaert M."/>
        </authorList>
    </citation>
    <scope>NUCLEOTIDE SEQUENCE [LARGE SCALE GENOMIC DNA]</scope>
    <source>
        <strain evidence="14">wild</strain>
    </source>
</reference>
<dbReference type="EMBL" id="CACVKT020009053">
    <property type="protein sequence ID" value="CAC5419764.1"/>
    <property type="molecule type" value="Genomic_DNA"/>
</dbReference>
<dbReference type="OrthoDB" id="10268011at2759"/>
<dbReference type="Proteomes" id="UP000507470">
    <property type="component" value="Unassembled WGS sequence"/>
</dbReference>
<keyword evidence="4" id="KW-0862">Zinc</keyword>
<dbReference type="PANTHER" id="PTHR46516">
    <property type="entry name" value="TRNA-SPECIFIC ADENOSINE DEAMINASE 1"/>
    <property type="match status" value="1"/>
</dbReference>
<dbReference type="GO" id="GO:0043829">
    <property type="term" value="F:tRNA-specific adenosine-37 deaminase activity"/>
    <property type="evidence" value="ECO:0007669"/>
    <property type="project" value="UniProtKB-EC"/>
</dbReference>
<sequence length="566" mass="64425">MDVEFADRITNLCYQRYKQLPKKGKGQSGKEWTVLAGIVITTKSDFSDPEVIAVGTGTKCLGKSQLSHSGDIVNDSHGEVLARRGFILYLYQQLMMVYKGETSHVFTSPDTQTLRCHLKENVRFHLFCSHTPCGDASIFPIRNEQKELNKKPDSLDNKDMFGQDSKSSKICCKDRHCPRKIHVRQQDLSEQKGHDLTSDDGTKNLIGLESSKTCTFESQNQFLQDECKNRVKSSPITETNLIEEKCFKRIHDEEKHLACKRQKLPDNTTPNDKDVNQTNRINANCAENQDFREGDQYNDINRKRAKCVGTGNQDIREGDQYNDINRTGAKCVGTGEQDMRGDGDQYHTLGVFRIKPGRGERTLSMSCSDKLSRWNVVGCQGALLSHFIQTPIYFSSFTIGRCLYDKSALYRAMVTRSDEVAGLPDGYRVNSPVLLQSQLQFEDSKDLVPNGNPSSAAVVWHEPDITDCLVNGKRQGFTKKNWNSPKSRSIISSFVLFKRFWELVDLIPDEKRPQSLRSVIENKRSTYLECKMASVTYQSAWSILLKIYGTWEHKDKQLLMFNIVND</sequence>
<dbReference type="GO" id="GO:0008033">
    <property type="term" value="P:tRNA processing"/>
    <property type="evidence" value="ECO:0007669"/>
    <property type="project" value="UniProtKB-KW"/>
</dbReference>
<proteinExistence type="inferred from homology"/>
<evidence type="ECO:0000256" key="3">
    <source>
        <dbReference type="ARBA" id="ARBA00022801"/>
    </source>
</evidence>
<comment type="similarity">
    <text evidence="7">Belongs to the ADAT1 family.</text>
</comment>
<comment type="function">
    <text evidence="6">Specifically deaminates adenosine-37 to inosine in tRNA-Ala.</text>
</comment>
<feature type="domain" description="A to I editase" evidence="12">
    <location>
        <begin position="53"/>
        <end position="561"/>
    </location>
</feature>
<evidence type="ECO:0000256" key="5">
    <source>
        <dbReference type="ARBA" id="ARBA00037026"/>
    </source>
</evidence>
<evidence type="ECO:0000256" key="8">
    <source>
        <dbReference type="ARBA" id="ARBA00038940"/>
    </source>
</evidence>
<dbReference type="EC" id="3.5.4.34" evidence="8"/>
<evidence type="ECO:0000256" key="2">
    <source>
        <dbReference type="ARBA" id="ARBA00022723"/>
    </source>
</evidence>
<evidence type="ECO:0000256" key="1">
    <source>
        <dbReference type="ARBA" id="ARBA00022694"/>
    </source>
</evidence>
<evidence type="ECO:0000256" key="7">
    <source>
        <dbReference type="ARBA" id="ARBA00038326"/>
    </source>
</evidence>
<evidence type="ECO:0000313" key="14">
    <source>
        <dbReference type="Proteomes" id="UP000507470"/>
    </source>
</evidence>
<dbReference type="GO" id="GO:0046872">
    <property type="term" value="F:metal ion binding"/>
    <property type="evidence" value="ECO:0007669"/>
    <property type="project" value="UniProtKB-KW"/>
</dbReference>
<evidence type="ECO:0000259" key="12">
    <source>
        <dbReference type="PROSITE" id="PS50141"/>
    </source>
</evidence>
<dbReference type="SMART" id="SM00552">
    <property type="entry name" value="ADEAMc"/>
    <property type="match status" value="1"/>
</dbReference>
<evidence type="ECO:0000313" key="13">
    <source>
        <dbReference type="EMBL" id="CAC5419764.1"/>
    </source>
</evidence>
<dbReference type="GO" id="GO:0003723">
    <property type="term" value="F:RNA binding"/>
    <property type="evidence" value="ECO:0007669"/>
    <property type="project" value="InterPro"/>
</dbReference>
<evidence type="ECO:0000256" key="6">
    <source>
        <dbReference type="ARBA" id="ARBA00037784"/>
    </source>
</evidence>
<keyword evidence="1" id="KW-0819">tRNA processing</keyword>
<comment type="cofactor">
    <cofactor evidence="5">
        <name>1D-myo-inositol hexakisphosphate</name>
        <dbReference type="ChEBI" id="CHEBI:58130"/>
    </cofactor>
</comment>
<organism evidence="13 14">
    <name type="scientific">Mytilus coruscus</name>
    <name type="common">Sea mussel</name>
    <dbReference type="NCBI Taxonomy" id="42192"/>
    <lineage>
        <taxon>Eukaryota</taxon>
        <taxon>Metazoa</taxon>
        <taxon>Spiralia</taxon>
        <taxon>Lophotrochozoa</taxon>
        <taxon>Mollusca</taxon>
        <taxon>Bivalvia</taxon>
        <taxon>Autobranchia</taxon>
        <taxon>Pteriomorphia</taxon>
        <taxon>Mytilida</taxon>
        <taxon>Mytiloidea</taxon>
        <taxon>Mytilidae</taxon>
        <taxon>Mytilinae</taxon>
        <taxon>Mytilus</taxon>
    </lineage>
</organism>
<evidence type="ECO:0000256" key="10">
    <source>
        <dbReference type="ARBA" id="ARBA00041760"/>
    </source>
</evidence>
<evidence type="ECO:0000256" key="9">
    <source>
        <dbReference type="ARBA" id="ARBA00040502"/>
    </source>
</evidence>
<dbReference type="InterPro" id="IPR002466">
    <property type="entry name" value="A_deamin"/>
</dbReference>
<evidence type="ECO:0000256" key="4">
    <source>
        <dbReference type="ARBA" id="ARBA00022833"/>
    </source>
</evidence>
<dbReference type="Pfam" id="PF02137">
    <property type="entry name" value="A_deamin"/>
    <property type="match status" value="1"/>
</dbReference>
<dbReference type="PANTHER" id="PTHR46516:SF1">
    <property type="entry name" value="TRNA-SPECIFIC ADENOSINE DEAMINASE 1"/>
    <property type="match status" value="1"/>
</dbReference>
<keyword evidence="14" id="KW-1185">Reference proteome</keyword>
<gene>
    <name evidence="13" type="ORF">MCOR_52062</name>
</gene>
<name>A0A6J8EGM1_MYTCO</name>
<accession>A0A6J8EGM1</accession>
<protein>
    <recommendedName>
        <fullName evidence="9">tRNA-specific adenosine deaminase 1</fullName>
        <ecNumber evidence="8">3.5.4.34</ecNumber>
    </recommendedName>
    <alternativeName>
        <fullName evidence="10">tRNA-specific adenosine-37 deaminase</fullName>
    </alternativeName>
</protein>
<evidence type="ECO:0000256" key="11">
    <source>
        <dbReference type="ARBA" id="ARBA00047635"/>
    </source>
</evidence>
<dbReference type="PROSITE" id="PS50141">
    <property type="entry name" value="A_DEAMIN_EDITASE"/>
    <property type="match status" value="1"/>
</dbReference>
<keyword evidence="3 13" id="KW-0378">Hydrolase</keyword>